<comment type="caution">
    <text evidence="1">The sequence shown here is derived from an EMBL/GenBank/DDBJ whole genome shotgun (WGS) entry which is preliminary data.</text>
</comment>
<gene>
    <name evidence="1" type="ORF">Lste_3036</name>
</gene>
<dbReference type="Gene3D" id="1.25.40.20">
    <property type="entry name" value="Ankyrin repeat-containing domain"/>
    <property type="match status" value="1"/>
</dbReference>
<evidence type="ECO:0000313" key="2">
    <source>
        <dbReference type="Proteomes" id="UP000054926"/>
    </source>
</evidence>
<dbReference type="OrthoDB" id="8960888at2"/>
<evidence type="ECO:0000313" key="1">
    <source>
        <dbReference type="EMBL" id="KTD66830.1"/>
    </source>
</evidence>
<protein>
    <submittedName>
        <fullName evidence="1">Ankyrin repeat-containing protein</fullName>
    </submittedName>
</protein>
<dbReference type="Pfam" id="PF12796">
    <property type="entry name" value="Ank_2"/>
    <property type="match status" value="1"/>
</dbReference>
<name>A0A0W0ZDF0_9GAMM</name>
<keyword evidence="2" id="KW-1185">Reference proteome</keyword>
<proteinExistence type="predicted"/>
<dbReference type="RefSeq" id="WP_058511883.1">
    <property type="nucleotide sequence ID" value="NZ_DAIOMV010000004.1"/>
</dbReference>
<organism evidence="1 2">
    <name type="scientific">Legionella steelei</name>
    <dbReference type="NCBI Taxonomy" id="947033"/>
    <lineage>
        <taxon>Bacteria</taxon>
        <taxon>Pseudomonadati</taxon>
        <taxon>Pseudomonadota</taxon>
        <taxon>Gammaproteobacteria</taxon>
        <taxon>Legionellales</taxon>
        <taxon>Legionellaceae</taxon>
        <taxon>Legionella</taxon>
    </lineage>
</organism>
<dbReference type="Proteomes" id="UP000054926">
    <property type="component" value="Unassembled WGS sequence"/>
</dbReference>
<accession>A0A0W0ZDF0</accession>
<dbReference type="InterPro" id="IPR036770">
    <property type="entry name" value="Ankyrin_rpt-contain_sf"/>
</dbReference>
<sequence>MASSQLQVKKIILSDKLTALINSPDVRFDEVDAAIDVELHNVSAGVALDQFTDFLHLASFIKTKRFSDPMRALQIYVASDTTPETRKAMIQAIRMSSAGDDKIYELICLLAKKNKLERYTQITKVTPLRFTMSRGDQEYTEEHSDWHLIFELFGLCKTLPPDLIPLIAELLSTAYPSAEDLQLLDNFFKFMKQVDLLRKDIIEAMLPKLKYKSELDKLQLFLSYLQSQDLLLPGVLKRTLPLLETNLDTIKTFFNIYQDEIKAVSSRQETLEKLALFCQLSRRDMESYDDIEPANTPLHQAIIDRNHYNLNYALRMANSKLLLATSFSNTALILACKLADKEAAKQILQKMLELHCDVNQADNHGMTALHWARFYHFDDLCIELVAAGAKEELIASNGKNSTYFAKHPFTLTDFIIEGERGEIIEGSFKLRNCALTDIAFHADKIALNLKLATSKEVTRLFESSESAQIRSSNRFSLFFKAYRSRLVDWLDKQRSLEHESSPSIAAAVAPSS</sequence>
<dbReference type="NCBIfam" id="NF043027">
    <property type="entry name" value="T4SS_AnkQ"/>
    <property type="match status" value="1"/>
</dbReference>
<dbReference type="InterPro" id="IPR002110">
    <property type="entry name" value="Ankyrin_rpt"/>
</dbReference>
<dbReference type="InterPro" id="IPR050019">
    <property type="entry name" value="T4SS_AnkQ"/>
</dbReference>
<dbReference type="EMBL" id="LNYY01000021">
    <property type="protein sequence ID" value="KTD66830.1"/>
    <property type="molecule type" value="Genomic_DNA"/>
</dbReference>
<dbReference type="PATRIC" id="fig|947033.5.peg.3217"/>
<dbReference type="SUPFAM" id="SSF48403">
    <property type="entry name" value="Ankyrin repeat"/>
    <property type="match status" value="1"/>
</dbReference>
<dbReference type="STRING" id="947033.Lste_3036"/>
<reference evidence="1 2" key="1">
    <citation type="submission" date="2015-11" db="EMBL/GenBank/DDBJ databases">
        <title>Genomic analysis of 38 Legionella species identifies large and diverse effector repertoires.</title>
        <authorList>
            <person name="Burstein D."/>
            <person name="Amaro F."/>
            <person name="Zusman T."/>
            <person name="Lifshitz Z."/>
            <person name="Cohen O."/>
            <person name="Gilbert J.A."/>
            <person name="Pupko T."/>
            <person name="Shuman H.A."/>
            <person name="Segal G."/>
        </authorList>
    </citation>
    <scope>NUCLEOTIDE SEQUENCE [LARGE SCALE GENOMIC DNA]</scope>
    <source>
        <strain evidence="1 2">IMVS3376</strain>
    </source>
</reference>
<dbReference type="AlphaFoldDB" id="A0A0W0ZDF0"/>